<organism evidence="2 3">
    <name type="scientific">Actinomadura hallensis</name>
    <dbReference type="NCBI Taxonomy" id="337895"/>
    <lineage>
        <taxon>Bacteria</taxon>
        <taxon>Bacillati</taxon>
        <taxon>Actinomycetota</taxon>
        <taxon>Actinomycetes</taxon>
        <taxon>Streptosporangiales</taxon>
        <taxon>Thermomonosporaceae</taxon>
        <taxon>Actinomadura</taxon>
    </lineage>
</organism>
<name>A0A543IAA4_9ACTN</name>
<comment type="caution">
    <text evidence="2">The sequence shown here is derived from an EMBL/GenBank/DDBJ whole genome shotgun (WGS) entry which is preliminary data.</text>
</comment>
<feature type="compositionally biased region" description="Acidic residues" evidence="1">
    <location>
        <begin position="51"/>
        <end position="68"/>
    </location>
</feature>
<evidence type="ECO:0000313" key="3">
    <source>
        <dbReference type="Proteomes" id="UP000316706"/>
    </source>
</evidence>
<feature type="region of interest" description="Disordered" evidence="1">
    <location>
        <begin position="48"/>
        <end position="78"/>
    </location>
</feature>
<keyword evidence="3" id="KW-1185">Reference proteome</keyword>
<feature type="region of interest" description="Disordered" evidence="1">
    <location>
        <begin position="271"/>
        <end position="348"/>
    </location>
</feature>
<proteinExistence type="predicted"/>
<feature type="compositionally biased region" description="Low complexity" evidence="1">
    <location>
        <begin position="281"/>
        <end position="298"/>
    </location>
</feature>
<protein>
    <submittedName>
        <fullName evidence="2">Uncharacterized protein</fullName>
    </submittedName>
</protein>
<feature type="compositionally biased region" description="Basic residues" evidence="1">
    <location>
        <begin position="299"/>
        <end position="308"/>
    </location>
</feature>
<reference evidence="2 3" key="1">
    <citation type="submission" date="2019-06" db="EMBL/GenBank/DDBJ databases">
        <title>Sequencing the genomes of 1000 actinobacteria strains.</title>
        <authorList>
            <person name="Klenk H.-P."/>
        </authorList>
    </citation>
    <scope>NUCLEOTIDE SEQUENCE [LARGE SCALE GENOMIC DNA]</scope>
    <source>
        <strain evidence="2 3">DSM 45043</strain>
    </source>
</reference>
<dbReference type="EMBL" id="VFPO01000001">
    <property type="protein sequence ID" value="TQM67504.1"/>
    <property type="molecule type" value="Genomic_DNA"/>
</dbReference>
<dbReference type="Proteomes" id="UP000316706">
    <property type="component" value="Unassembled WGS sequence"/>
</dbReference>
<evidence type="ECO:0000256" key="1">
    <source>
        <dbReference type="SAM" id="MobiDB-lite"/>
    </source>
</evidence>
<dbReference type="AlphaFoldDB" id="A0A543IAA4"/>
<dbReference type="RefSeq" id="WP_141966488.1">
    <property type="nucleotide sequence ID" value="NZ_VFPO01000001.1"/>
</dbReference>
<dbReference type="OrthoDB" id="3471506at2"/>
<sequence>MKRACGYRRVRVVTASAVVLAFPGLLVVPREARAESVHSCGCVVEASCSPADDDSDDERDEPGTDVEEPAGHRRSAVPVSVDDGGLELKFSLYRGIGGGVTASFTRDAVTLTFEGGAGVGGSFSAGSVMGGRDAGVSFEARASTSSRMRFVNPPDFGLTLSRNGRMQGYMDVKTAKFRTRFRSRAVSLSEMASEEQNEAPTTRRSWSLGTEFKVTAAYGVEIPRSRFLEVWDWISALLPGGADSGSPFPPVRPGHRNGCVAVLARTAVRRPTASRRRGIGRRAFAADPPVAPDAVHVPRTGRRARAVRSRAGSRGARRLAAADDEDPGDPGSDAADPFLRSRGRCDAG</sequence>
<gene>
    <name evidence="2" type="ORF">FHX41_1119</name>
</gene>
<evidence type="ECO:0000313" key="2">
    <source>
        <dbReference type="EMBL" id="TQM67504.1"/>
    </source>
</evidence>
<accession>A0A543IAA4</accession>